<dbReference type="RefSeq" id="WP_003001938.1">
    <property type="nucleotide sequence ID" value="NZ_AOHC02000029.1"/>
</dbReference>
<organism evidence="3 4">
    <name type="scientific">Leptospira weilii serovar Ranarum str. ICFT</name>
    <dbReference type="NCBI Taxonomy" id="1218598"/>
    <lineage>
        <taxon>Bacteria</taxon>
        <taxon>Pseudomonadati</taxon>
        <taxon>Spirochaetota</taxon>
        <taxon>Spirochaetia</taxon>
        <taxon>Leptospirales</taxon>
        <taxon>Leptospiraceae</taxon>
        <taxon>Leptospira</taxon>
    </lineage>
</organism>
<reference evidence="3" key="1">
    <citation type="submission" date="2013-03" db="EMBL/GenBank/DDBJ databases">
        <authorList>
            <person name="Harkins D.M."/>
            <person name="Durkin A.S."/>
            <person name="Brinkac L.M."/>
            <person name="Haft D.H."/>
            <person name="Selengut J.D."/>
            <person name="Sanka R."/>
            <person name="DePew J."/>
            <person name="Purushe J."/>
            <person name="Hartskeerl R.A."/>
            <person name="Ahmed A."/>
            <person name="van der Linden H."/>
            <person name="Goris M.G.A."/>
            <person name="Vinetz J.M."/>
            <person name="Sutton G.G."/>
            <person name="Nierman W.C."/>
            <person name="Fouts D.E."/>
        </authorList>
    </citation>
    <scope>NUCLEOTIDE SEQUENCE [LARGE SCALE GENOMIC DNA]</scope>
    <source>
        <strain evidence="3">ICFT</strain>
    </source>
</reference>
<keyword evidence="2" id="KW-0472">Membrane</keyword>
<evidence type="ECO:0000256" key="2">
    <source>
        <dbReference type="SAM" id="Phobius"/>
    </source>
</evidence>
<keyword evidence="2" id="KW-1133">Transmembrane helix</keyword>
<gene>
    <name evidence="3" type="ORF">LEP1GSC060_2688</name>
</gene>
<evidence type="ECO:0000313" key="4">
    <source>
        <dbReference type="Proteomes" id="UP000012313"/>
    </source>
</evidence>
<feature type="region of interest" description="Disordered" evidence="1">
    <location>
        <begin position="166"/>
        <end position="186"/>
    </location>
</feature>
<evidence type="ECO:0000313" key="3">
    <source>
        <dbReference type="EMBL" id="EMY77929.1"/>
    </source>
</evidence>
<dbReference type="STRING" id="1218598.LEP1GSC060_2688"/>
<proteinExistence type="predicted"/>
<feature type="transmembrane region" description="Helical" evidence="2">
    <location>
        <begin position="194"/>
        <end position="216"/>
    </location>
</feature>
<sequence>MLNVRKIRKNLSNFFRNRKTFVHTNNIAFVLKKIRNSSADFFQGRVLFHFHACIKLKAVLLILSFANPNVLFSQSQSDFSDPYDFNLRNYKDSPTREVYQEYTIPPVFKKPPLISPKNVQVPFENPFPTTGGGLRRTTNPNTERKQENLINPLTGNINVEAILQRQAQQTDKKKKQNQIHDEEEKYTESTSRRFSIIFFMTLPITLGLGYAIAANARVQGTHKFQKTFGGSVFIFTFGTSLAFANAWHDMKEYESMKKENQPESPPVEPTSADSLGFGNSLPISGAGASVVPGREYKLEIPLFNFSF</sequence>
<protein>
    <submittedName>
        <fullName evidence="3">Uncharacterized protein</fullName>
    </submittedName>
</protein>
<keyword evidence="4" id="KW-1185">Reference proteome</keyword>
<dbReference type="AlphaFoldDB" id="N1WLA6"/>
<comment type="caution">
    <text evidence="3">The sequence shown here is derived from an EMBL/GenBank/DDBJ whole genome shotgun (WGS) entry which is preliminary data.</text>
</comment>
<dbReference type="Proteomes" id="UP000012313">
    <property type="component" value="Unassembled WGS sequence"/>
</dbReference>
<evidence type="ECO:0000256" key="1">
    <source>
        <dbReference type="SAM" id="MobiDB-lite"/>
    </source>
</evidence>
<feature type="region of interest" description="Disordered" evidence="1">
    <location>
        <begin position="125"/>
        <end position="146"/>
    </location>
</feature>
<dbReference type="OrthoDB" id="344774at2"/>
<feature type="transmembrane region" description="Helical" evidence="2">
    <location>
        <begin position="228"/>
        <end position="248"/>
    </location>
</feature>
<name>N1WLA6_9LEPT</name>
<dbReference type="EMBL" id="AOHC02000029">
    <property type="protein sequence ID" value="EMY77929.1"/>
    <property type="molecule type" value="Genomic_DNA"/>
</dbReference>
<accession>N1WLA6</accession>
<keyword evidence="2" id="KW-0812">Transmembrane</keyword>